<sequence length="36" mass="4019">MSMMMNGNVVVIFIACNLLSLMLTPSPFYFLIVPPN</sequence>
<evidence type="ECO:0000313" key="2">
    <source>
        <dbReference type="Proteomes" id="UP000032142"/>
    </source>
</evidence>
<dbReference type="AlphaFoldDB" id="A0A0B0PJJ6"/>
<protein>
    <submittedName>
        <fullName evidence="1">Uncharacterized protein</fullName>
    </submittedName>
</protein>
<keyword evidence="2" id="KW-1185">Reference proteome</keyword>
<evidence type="ECO:0000313" key="1">
    <source>
        <dbReference type="EMBL" id="KHG26633.1"/>
    </source>
</evidence>
<accession>A0A0B0PJJ6</accession>
<reference evidence="2" key="1">
    <citation type="submission" date="2014-09" db="EMBL/GenBank/DDBJ databases">
        <authorList>
            <person name="Mudge J."/>
            <person name="Ramaraj T."/>
            <person name="Lindquist I.E."/>
            <person name="Bharti A.K."/>
            <person name="Sundararajan A."/>
            <person name="Cameron C.T."/>
            <person name="Woodward J.E."/>
            <person name="May G.D."/>
            <person name="Brubaker C."/>
            <person name="Broadhvest J."/>
            <person name="Wilkins T.A."/>
        </authorList>
    </citation>
    <scope>NUCLEOTIDE SEQUENCE</scope>
    <source>
        <strain evidence="2">cv. AKA8401</strain>
    </source>
</reference>
<dbReference type="Proteomes" id="UP000032142">
    <property type="component" value="Unassembled WGS sequence"/>
</dbReference>
<dbReference type="EMBL" id="KN437653">
    <property type="protein sequence ID" value="KHG26633.1"/>
    <property type="molecule type" value="Genomic_DNA"/>
</dbReference>
<proteinExistence type="predicted"/>
<name>A0A0B0PJJ6_GOSAR</name>
<gene>
    <name evidence="1" type="ORF">F383_09555</name>
</gene>
<organism evidence="1 2">
    <name type="scientific">Gossypium arboreum</name>
    <name type="common">Tree cotton</name>
    <name type="synonym">Gossypium nanking</name>
    <dbReference type="NCBI Taxonomy" id="29729"/>
    <lineage>
        <taxon>Eukaryota</taxon>
        <taxon>Viridiplantae</taxon>
        <taxon>Streptophyta</taxon>
        <taxon>Embryophyta</taxon>
        <taxon>Tracheophyta</taxon>
        <taxon>Spermatophyta</taxon>
        <taxon>Magnoliopsida</taxon>
        <taxon>eudicotyledons</taxon>
        <taxon>Gunneridae</taxon>
        <taxon>Pentapetalae</taxon>
        <taxon>rosids</taxon>
        <taxon>malvids</taxon>
        <taxon>Malvales</taxon>
        <taxon>Malvaceae</taxon>
        <taxon>Malvoideae</taxon>
        <taxon>Gossypium</taxon>
    </lineage>
</organism>